<evidence type="ECO:0000256" key="4">
    <source>
        <dbReference type="ARBA" id="ARBA00022927"/>
    </source>
</evidence>
<organism evidence="9 10">
    <name type="scientific">Trichoderma gamsii</name>
    <dbReference type="NCBI Taxonomy" id="398673"/>
    <lineage>
        <taxon>Eukaryota</taxon>
        <taxon>Fungi</taxon>
        <taxon>Dikarya</taxon>
        <taxon>Ascomycota</taxon>
        <taxon>Pezizomycotina</taxon>
        <taxon>Sordariomycetes</taxon>
        <taxon>Hypocreomycetidae</taxon>
        <taxon>Hypocreales</taxon>
        <taxon>Hypocreaceae</taxon>
        <taxon>Trichoderma</taxon>
    </lineage>
</organism>
<proteinExistence type="predicted"/>
<comment type="subcellular location">
    <subcellularLocation>
        <location evidence="1">Mitochondrion outer membrane</location>
    </subcellularLocation>
</comment>
<evidence type="ECO:0000313" key="9">
    <source>
        <dbReference type="EMBL" id="PNP46285.1"/>
    </source>
</evidence>
<dbReference type="GO" id="GO:0007005">
    <property type="term" value="P:mitochondrion organization"/>
    <property type="evidence" value="ECO:0007669"/>
    <property type="project" value="TreeGrafter"/>
</dbReference>
<evidence type="ECO:0000256" key="1">
    <source>
        <dbReference type="ARBA" id="ARBA00004294"/>
    </source>
</evidence>
<comment type="caution">
    <text evidence="9">The sequence shown here is derived from an EMBL/GenBank/DDBJ whole genome shotgun (WGS) entry which is preliminary data.</text>
</comment>
<evidence type="ECO:0000259" key="8">
    <source>
        <dbReference type="Pfam" id="PF10568"/>
    </source>
</evidence>
<keyword evidence="2" id="KW-0813">Transport</keyword>
<evidence type="ECO:0000313" key="10">
    <source>
        <dbReference type="Proteomes" id="UP000236546"/>
    </source>
</evidence>
<dbReference type="CDD" id="cd03078">
    <property type="entry name" value="GST_N_Metaxin1_like"/>
    <property type="match status" value="1"/>
</dbReference>
<feature type="domain" description="Mitochondrial outer membrane transport complex Sam37/metaxin N-terminal" evidence="8">
    <location>
        <begin position="20"/>
        <end position="144"/>
    </location>
</feature>
<dbReference type="GO" id="GO:0001401">
    <property type="term" value="C:SAM complex"/>
    <property type="evidence" value="ECO:0007669"/>
    <property type="project" value="InterPro"/>
</dbReference>
<dbReference type="InterPro" id="IPR050931">
    <property type="entry name" value="Mito_Protein_Transport_Metaxin"/>
</dbReference>
<dbReference type="GO" id="GO:0015031">
    <property type="term" value="P:protein transport"/>
    <property type="evidence" value="ECO:0007669"/>
    <property type="project" value="UniProtKB-KW"/>
</dbReference>
<name>A0A2K0TL92_9HYPO</name>
<reference evidence="9 10" key="1">
    <citation type="submission" date="2017-02" db="EMBL/GenBank/DDBJ databases">
        <title>Genomes of Trichoderma spp. with biocontrol activity.</title>
        <authorList>
            <person name="Gardiner D."/>
            <person name="Kazan K."/>
            <person name="Vos C."/>
            <person name="Harvey P."/>
        </authorList>
    </citation>
    <scope>NUCLEOTIDE SEQUENCE [LARGE SCALE GENOMIC DNA]</scope>
    <source>
        <strain evidence="9 10">A5MH</strain>
    </source>
</reference>
<sequence length="432" mass="47362">MLDLHVWGSAFGLPSIDAECLAIITYFHNVLPASSWRLIPSNDPSVSPSNLLPALNHEGSWTSGFQPIVQYLASAALCDDLDENLSPIQRADSVAYSAYLRAHAGPLVDLSLYVSAANWATATRPAYSSLLSFPLTWTVPTLIRSEAIKRAEHLGLAELDSDFDPSSGLHLSSGRDALPETFRRHIPLMTKKTVHEEMTPEQATAIRLFGLTEDCLTVLDDLIKGEDEDHPRSFAEASITSLDCLAFGYLALMQKPAVPRAFLKDWLESKTPRLHKFVDSMLALSIAERGELPWTVPHPTSAVRFSGRVFDSVLRHLPNVGERYASEVRHRAEQQTKGLDQRAMMLIAGVVLTGLATGYGFQTYRAMQPFGASTQSWQPRRTQSRLSEFGQLGSMLSSAMGPIQPMPSGLDFGTRDDGGPGGRLVEVDAEVD</sequence>
<dbReference type="PANTHER" id="PTHR12289">
    <property type="entry name" value="METAXIN RELATED"/>
    <property type="match status" value="1"/>
</dbReference>
<feature type="region of interest" description="Disordered" evidence="7">
    <location>
        <begin position="407"/>
        <end position="432"/>
    </location>
</feature>
<accession>A0A2K0TL92</accession>
<dbReference type="InterPro" id="IPR019564">
    <property type="entry name" value="Sam37/metaxin_N"/>
</dbReference>
<dbReference type="EMBL" id="MTYH01000016">
    <property type="protein sequence ID" value="PNP46285.1"/>
    <property type="molecule type" value="Genomic_DNA"/>
</dbReference>
<dbReference type="OrthoDB" id="5835136at2759"/>
<protein>
    <recommendedName>
        <fullName evidence="8">Mitochondrial outer membrane transport complex Sam37/metaxin N-terminal domain-containing protein</fullName>
    </recommendedName>
</protein>
<gene>
    <name evidence="9" type="ORF">TGAMA5MH_02320</name>
</gene>
<dbReference type="AlphaFoldDB" id="A0A2K0TL92"/>
<evidence type="ECO:0000256" key="6">
    <source>
        <dbReference type="ARBA" id="ARBA00023136"/>
    </source>
</evidence>
<dbReference type="Proteomes" id="UP000236546">
    <property type="component" value="Unassembled WGS sequence"/>
</dbReference>
<evidence type="ECO:0000256" key="2">
    <source>
        <dbReference type="ARBA" id="ARBA00022448"/>
    </source>
</evidence>
<keyword evidence="6" id="KW-0472">Membrane</keyword>
<keyword evidence="4" id="KW-0653">Protein transport</keyword>
<evidence type="ECO:0000256" key="5">
    <source>
        <dbReference type="ARBA" id="ARBA00023128"/>
    </source>
</evidence>
<evidence type="ECO:0000256" key="3">
    <source>
        <dbReference type="ARBA" id="ARBA00022787"/>
    </source>
</evidence>
<dbReference type="Pfam" id="PF10568">
    <property type="entry name" value="Tom37"/>
    <property type="match status" value="1"/>
</dbReference>
<keyword evidence="5" id="KW-0496">Mitochondrion</keyword>
<keyword evidence="3" id="KW-1000">Mitochondrion outer membrane</keyword>
<evidence type="ECO:0000256" key="7">
    <source>
        <dbReference type="SAM" id="MobiDB-lite"/>
    </source>
</evidence>
<dbReference type="PANTHER" id="PTHR12289:SF41">
    <property type="entry name" value="FAILED AXON CONNECTIONS-RELATED"/>
    <property type="match status" value="1"/>
</dbReference>